<dbReference type="Proteomes" id="UP001201980">
    <property type="component" value="Unassembled WGS sequence"/>
</dbReference>
<gene>
    <name evidence="1" type="ORF">MKZ38_003967</name>
</gene>
<organism evidence="1 2">
    <name type="scientific">Zalerion maritima</name>
    <dbReference type="NCBI Taxonomy" id="339359"/>
    <lineage>
        <taxon>Eukaryota</taxon>
        <taxon>Fungi</taxon>
        <taxon>Dikarya</taxon>
        <taxon>Ascomycota</taxon>
        <taxon>Pezizomycotina</taxon>
        <taxon>Sordariomycetes</taxon>
        <taxon>Lulworthiomycetidae</taxon>
        <taxon>Lulworthiales</taxon>
        <taxon>Lulworthiaceae</taxon>
        <taxon>Zalerion</taxon>
    </lineage>
</organism>
<dbReference type="EMBL" id="JAKWBI020000233">
    <property type="protein sequence ID" value="KAJ2898376.1"/>
    <property type="molecule type" value="Genomic_DNA"/>
</dbReference>
<proteinExistence type="predicted"/>
<keyword evidence="2" id="KW-1185">Reference proteome</keyword>
<sequence>MGGKLVVNIDSKDHTTEGHTKQCYLEFNGKRIWGDPSAISCHDNTTQIAAALKQADSRFALYLSDKPHTIEGHISTITISKGGTVYLDKLSTHDNMTGLRDAINAALDDEDNK</sequence>
<dbReference type="AlphaFoldDB" id="A0AAD5WS05"/>
<accession>A0AAD5WS05</accession>
<evidence type="ECO:0000313" key="1">
    <source>
        <dbReference type="EMBL" id="KAJ2898376.1"/>
    </source>
</evidence>
<name>A0AAD5WS05_9PEZI</name>
<protein>
    <submittedName>
        <fullName evidence="1">Uncharacterized protein</fullName>
    </submittedName>
</protein>
<evidence type="ECO:0000313" key="2">
    <source>
        <dbReference type="Proteomes" id="UP001201980"/>
    </source>
</evidence>
<comment type="caution">
    <text evidence="1">The sequence shown here is derived from an EMBL/GenBank/DDBJ whole genome shotgun (WGS) entry which is preliminary data.</text>
</comment>
<reference evidence="1" key="1">
    <citation type="submission" date="2022-07" db="EMBL/GenBank/DDBJ databases">
        <title>Draft genome sequence of Zalerion maritima ATCC 34329, a (micro)plastics degrading marine fungus.</title>
        <authorList>
            <person name="Paco A."/>
            <person name="Goncalves M.F.M."/>
            <person name="Rocha-Santos T.A.P."/>
            <person name="Alves A."/>
        </authorList>
    </citation>
    <scope>NUCLEOTIDE SEQUENCE</scope>
    <source>
        <strain evidence="1">ATCC 34329</strain>
    </source>
</reference>